<gene>
    <name evidence="1" type="ORF">Vadar_010141</name>
</gene>
<proteinExistence type="predicted"/>
<protein>
    <submittedName>
        <fullName evidence="1">Uncharacterized protein</fullName>
    </submittedName>
</protein>
<sequence>MAQSSTCSFVLPLKFSHANQGGGSVTQLQHPVKRIQNRIYRNSLKNPLRERKAIIRYKFSESEYPAEVPKDENVQGSIQKIDIWKQLNSLYKFSRPYVVVNTLVAIPSISLLPLQSTADLSLSFFVGLFQALVPSVMMNLYAVGLNQLTDIDIDKVNKPYLALPSGEISTELGIAVTSAYLLMSFTMGIMFQSPPLLSALLVRFLMLTAYSVQLPLLRWKRNAFLAALCILIPRATDNVTTFIHIQKYALGRPVIFTRSLLFAVAFMSLFSTVIALSKDMEDVDGDRDHGIQSLAVIIGKEKVFWLCISMLLIGYGCAMAIGASSSFLTSKLVTVLGHCVLASTLWLRARSVDLENNASISSFYMFIWKAIYAEYLLIPFIR</sequence>
<organism evidence="1 2">
    <name type="scientific">Vaccinium darrowii</name>
    <dbReference type="NCBI Taxonomy" id="229202"/>
    <lineage>
        <taxon>Eukaryota</taxon>
        <taxon>Viridiplantae</taxon>
        <taxon>Streptophyta</taxon>
        <taxon>Embryophyta</taxon>
        <taxon>Tracheophyta</taxon>
        <taxon>Spermatophyta</taxon>
        <taxon>Magnoliopsida</taxon>
        <taxon>eudicotyledons</taxon>
        <taxon>Gunneridae</taxon>
        <taxon>Pentapetalae</taxon>
        <taxon>asterids</taxon>
        <taxon>Ericales</taxon>
        <taxon>Ericaceae</taxon>
        <taxon>Vaccinioideae</taxon>
        <taxon>Vaccinieae</taxon>
        <taxon>Vaccinium</taxon>
    </lineage>
</organism>
<dbReference type="EMBL" id="CM037153">
    <property type="protein sequence ID" value="KAH7857199.1"/>
    <property type="molecule type" value="Genomic_DNA"/>
</dbReference>
<comment type="caution">
    <text evidence="1">The sequence shown here is derived from an EMBL/GenBank/DDBJ whole genome shotgun (WGS) entry which is preliminary data.</text>
</comment>
<dbReference type="Proteomes" id="UP000828048">
    <property type="component" value="Chromosome 3"/>
</dbReference>
<evidence type="ECO:0000313" key="2">
    <source>
        <dbReference type="Proteomes" id="UP000828048"/>
    </source>
</evidence>
<evidence type="ECO:0000313" key="1">
    <source>
        <dbReference type="EMBL" id="KAH7857199.1"/>
    </source>
</evidence>
<reference evidence="1 2" key="1">
    <citation type="journal article" date="2021" name="Hortic Res">
        <title>High-quality reference genome and annotation aids understanding of berry development for evergreen blueberry (Vaccinium darrowii).</title>
        <authorList>
            <person name="Yu J."/>
            <person name="Hulse-Kemp A.M."/>
            <person name="Babiker E."/>
            <person name="Staton M."/>
        </authorList>
    </citation>
    <scope>NUCLEOTIDE SEQUENCE [LARGE SCALE GENOMIC DNA]</scope>
    <source>
        <strain evidence="2">cv. NJ 8807/NJ 8810</strain>
        <tissue evidence="1">Young leaf</tissue>
    </source>
</reference>
<name>A0ACB7YVD5_9ERIC</name>
<keyword evidence="2" id="KW-1185">Reference proteome</keyword>
<accession>A0ACB7YVD5</accession>